<comment type="caution">
    <text evidence="1">The sequence shown here is derived from an EMBL/GenBank/DDBJ whole genome shotgun (WGS) entry which is preliminary data.</text>
</comment>
<dbReference type="EMBL" id="MCFL01000015">
    <property type="protein sequence ID" value="ORZ36820.1"/>
    <property type="molecule type" value="Genomic_DNA"/>
</dbReference>
<dbReference type="Proteomes" id="UP000193411">
    <property type="component" value="Unassembled WGS sequence"/>
</dbReference>
<evidence type="ECO:0000313" key="1">
    <source>
        <dbReference type="EMBL" id="ORZ36820.1"/>
    </source>
</evidence>
<dbReference type="AlphaFoldDB" id="A0A1Y2HQG1"/>
<organism evidence="1 2">
    <name type="scientific">Catenaria anguillulae PL171</name>
    <dbReference type="NCBI Taxonomy" id="765915"/>
    <lineage>
        <taxon>Eukaryota</taxon>
        <taxon>Fungi</taxon>
        <taxon>Fungi incertae sedis</taxon>
        <taxon>Blastocladiomycota</taxon>
        <taxon>Blastocladiomycetes</taxon>
        <taxon>Blastocladiales</taxon>
        <taxon>Catenariaceae</taxon>
        <taxon>Catenaria</taxon>
    </lineage>
</organism>
<protein>
    <submittedName>
        <fullName evidence="1">Uncharacterized protein</fullName>
    </submittedName>
</protein>
<keyword evidence="2" id="KW-1185">Reference proteome</keyword>
<evidence type="ECO:0000313" key="2">
    <source>
        <dbReference type="Proteomes" id="UP000193411"/>
    </source>
</evidence>
<gene>
    <name evidence="1" type="ORF">BCR44DRAFT_245218</name>
</gene>
<proteinExistence type="predicted"/>
<reference evidence="1 2" key="1">
    <citation type="submission" date="2016-07" db="EMBL/GenBank/DDBJ databases">
        <title>Pervasive Adenine N6-methylation of Active Genes in Fungi.</title>
        <authorList>
            <consortium name="DOE Joint Genome Institute"/>
            <person name="Mondo S.J."/>
            <person name="Dannebaum R.O."/>
            <person name="Kuo R.C."/>
            <person name="Labutti K."/>
            <person name="Haridas S."/>
            <person name="Kuo A."/>
            <person name="Salamov A."/>
            <person name="Ahrendt S.R."/>
            <person name="Lipzen A."/>
            <person name="Sullivan W."/>
            <person name="Andreopoulos W.B."/>
            <person name="Clum A."/>
            <person name="Lindquist E."/>
            <person name="Daum C."/>
            <person name="Ramamoorthy G.K."/>
            <person name="Gryganskyi A."/>
            <person name="Culley D."/>
            <person name="Magnuson J.K."/>
            <person name="James T.Y."/>
            <person name="O'Malley M.A."/>
            <person name="Stajich J.E."/>
            <person name="Spatafora J.W."/>
            <person name="Visel A."/>
            <person name="Grigoriev I.V."/>
        </authorList>
    </citation>
    <scope>NUCLEOTIDE SEQUENCE [LARGE SCALE GENOMIC DNA]</scope>
    <source>
        <strain evidence="1 2">PL171</strain>
    </source>
</reference>
<name>A0A1Y2HQG1_9FUNG</name>
<accession>A0A1Y2HQG1</accession>
<sequence>MAEAAIRKSGGHHDVRHWPIGEYVRSQAAANLAWPTPPSNIAPASNVSDRGTPFTWDRSFDAMFGHLKCKQRHAIGLKTIGAHWYDIHKTPLPLERSRERLEAYMVQAWVRLTRHEVAEMLSEVGSMSNTDILVILPDFLTLMAEIKAAKAARTAARPLVIAAEI</sequence>